<gene>
    <name evidence="3" type="ORF">HG421_09600</name>
</gene>
<evidence type="ECO:0000313" key="4">
    <source>
        <dbReference type="Proteomes" id="UP000503498"/>
    </source>
</evidence>
<dbReference type="InterPro" id="IPR035905">
    <property type="entry name" value="Barstar-like_sf"/>
</dbReference>
<accession>A0A7Z2VAS4</accession>
<evidence type="ECO:0000313" key="3">
    <source>
        <dbReference type="EMBL" id="QJD67943.1"/>
    </source>
</evidence>
<dbReference type="AlphaFoldDB" id="A0A7Z2VAS4"/>
<dbReference type="RefSeq" id="WP_169706198.1">
    <property type="nucleotide sequence ID" value="NZ_CP051651.1"/>
</dbReference>
<dbReference type="InterPro" id="IPR000468">
    <property type="entry name" value="Barstar"/>
</dbReference>
<dbReference type="Pfam" id="PF01337">
    <property type="entry name" value="Barstar"/>
    <property type="match status" value="1"/>
</dbReference>
<evidence type="ECO:0000259" key="2">
    <source>
        <dbReference type="Pfam" id="PF01337"/>
    </source>
</evidence>
<dbReference type="Gene3D" id="3.30.370.10">
    <property type="entry name" value="Barstar-like"/>
    <property type="match status" value="1"/>
</dbReference>
<dbReference type="SUPFAM" id="SSF52038">
    <property type="entry name" value="Barstar-related"/>
    <property type="match status" value="1"/>
</dbReference>
<reference evidence="3 4" key="1">
    <citation type="submission" date="2020-04" db="EMBL/GenBank/DDBJ databases">
        <title>Genome-Wide Identification of 5-Methylcytosine Sites in Bacterial Genomes By High-Throughput Sequencing of MspJI Restriction Fragments.</title>
        <authorList>
            <person name="Wu V."/>
        </authorList>
    </citation>
    <scope>NUCLEOTIDE SEQUENCE [LARGE SCALE GENOMIC DNA]</scope>
    <source>
        <strain evidence="3 4">NEB122</strain>
    </source>
</reference>
<comment type="similarity">
    <text evidence="1">Belongs to the barstar family.</text>
</comment>
<feature type="domain" description="Barstar (barnase inhibitor)" evidence="2">
    <location>
        <begin position="39"/>
        <end position="134"/>
    </location>
</feature>
<name>A0A7Z2VAS4_XANCA</name>
<dbReference type="EMBL" id="CP051651">
    <property type="protein sequence ID" value="QJD67943.1"/>
    <property type="molecule type" value="Genomic_DNA"/>
</dbReference>
<dbReference type="Proteomes" id="UP000503498">
    <property type="component" value="Chromosome"/>
</dbReference>
<proteinExistence type="inferred from homology"/>
<sequence>MSAGDFALDLSDPQQSGVYQAETDDLDTMAALARDAGLRILRVDLATCSDKRMLLMRLATQLDFPLSFGRNWDALSDGLRDLAWLQAPRGYALLIDGANALAQAAPADRDTLLDILDEAASSWAARGRTFAAFVAPASACA</sequence>
<protein>
    <submittedName>
        <fullName evidence="3">Barstar family protein</fullName>
    </submittedName>
</protein>
<evidence type="ECO:0000256" key="1">
    <source>
        <dbReference type="ARBA" id="ARBA00006845"/>
    </source>
</evidence>
<reference evidence="3 4" key="2">
    <citation type="submission" date="2020-04" db="EMBL/GenBank/DDBJ databases">
        <authorList>
            <person name="Fomenkov A."/>
            <person name="Anton B.P."/>
            <person name="Roberts R.J."/>
        </authorList>
    </citation>
    <scope>NUCLEOTIDE SEQUENCE [LARGE SCALE GENOMIC DNA]</scope>
    <source>
        <strain evidence="3 4">NEB122</strain>
    </source>
</reference>
<organism evidence="3 4">
    <name type="scientific">Xanthomonas campestris pv. badrii</name>
    <dbReference type="NCBI Taxonomy" id="149696"/>
    <lineage>
        <taxon>Bacteria</taxon>
        <taxon>Pseudomonadati</taxon>
        <taxon>Pseudomonadota</taxon>
        <taxon>Gammaproteobacteria</taxon>
        <taxon>Lysobacterales</taxon>
        <taxon>Lysobacteraceae</taxon>
        <taxon>Xanthomonas</taxon>
    </lineage>
</organism>